<feature type="compositionally biased region" description="Basic residues" evidence="1">
    <location>
        <begin position="221"/>
        <end position="240"/>
    </location>
</feature>
<name>A0A2C6KFF5_9APIC</name>
<evidence type="ECO:0000313" key="3">
    <source>
        <dbReference type="Proteomes" id="UP000221165"/>
    </source>
</evidence>
<evidence type="ECO:0000256" key="1">
    <source>
        <dbReference type="SAM" id="MobiDB-lite"/>
    </source>
</evidence>
<dbReference type="EMBL" id="MIGC01009794">
    <property type="protein sequence ID" value="PHJ15066.1"/>
    <property type="molecule type" value="Genomic_DNA"/>
</dbReference>
<accession>A0A2C6KFF5</accession>
<feature type="compositionally biased region" description="Basic and acidic residues" evidence="1">
    <location>
        <begin position="1"/>
        <end position="12"/>
    </location>
</feature>
<feature type="compositionally biased region" description="Basic and acidic residues" evidence="1">
    <location>
        <begin position="63"/>
        <end position="78"/>
    </location>
</feature>
<dbReference type="RefSeq" id="XP_067916800.1">
    <property type="nucleotide sequence ID" value="XM_068071223.1"/>
</dbReference>
<feature type="region of interest" description="Disordered" evidence="1">
    <location>
        <begin position="197"/>
        <end position="316"/>
    </location>
</feature>
<feature type="compositionally biased region" description="Low complexity" evidence="1">
    <location>
        <begin position="19"/>
        <end position="41"/>
    </location>
</feature>
<organism evidence="2 3">
    <name type="scientific">Cystoisospora suis</name>
    <dbReference type="NCBI Taxonomy" id="483139"/>
    <lineage>
        <taxon>Eukaryota</taxon>
        <taxon>Sar</taxon>
        <taxon>Alveolata</taxon>
        <taxon>Apicomplexa</taxon>
        <taxon>Conoidasida</taxon>
        <taxon>Coccidia</taxon>
        <taxon>Eucoccidiorida</taxon>
        <taxon>Eimeriorina</taxon>
        <taxon>Sarcocystidae</taxon>
        <taxon>Cystoisospora</taxon>
    </lineage>
</organism>
<feature type="compositionally biased region" description="Polar residues" evidence="1">
    <location>
        <begin position="270"/>
        <end position="283"/>
    </location>
</feature>
<comment type="caution">
    <text evidence="2">The sequence shown here is derived from an EMBL/GenBank/DDBJ whole genome shotgun (WGS) entry which is preliminary data.</text>
</comment>
<dbReference type="AlphaFoldDB" id="A0A2C6KFF5"/>
<feature type="compositionally biased region" description="Basic and acidic residues" evidence="1">
    <location>
        <begin position="241"/>
        <end position="269"/>
    </location>
</feature>
<feature type="compositionally biased region" description="Acidic residues" evidence="1">
    <location>
        <begin position="287"/>
        <end position="310"/>
    </location>
</feature>
<protein>
    <submittedName>
        <fullName evidence="2">Uncharacterized protein</fullName>
    </submittedName>
</protein>
<proteinExistence type="predicted"/>
<dbReference type="Proteomes" id="UP000221165">
    <property type="component" value="Unassembled WGS sequence"/>
</dbReference>
<keyword evidence="3" id="KW-1185">Reference proteome</keyword>
<feature type="region of interest" description="Disordered" evidence="1">
    <location>
        <begin position="1"/>
        <end position="119"/>
    </location>
</feature>
<gene>
    <name evidence="2" type="ORF">CSUI_011122</name>
</gene>
<feature type="compositionally biased region" description="Polar residues" evidence="1">
    <location>
        <begin position="50"/>
        <end position="62"/>
    </location>
</feature>
<evidence type="ECO:0000313" key="2">
    <source>
        <dbReference type="EMBL" id="PHJ15066.1"/>
    </source>
</evidence>
<reference evidence="2 3" key="1">
    <citation type="journal article" date="2017" name="Int. J. Parasitol.">
        <title>The genome of the protozoan parasite Cystoisospora suis and a reverse vaccinology approach to identify vaccine candidates.</title>
        <authorList>
            <person name="Palmieri N."/>
            <person name="Shrestha A."/>
            <person name="Ruttkowski B."/>
            <person name="Beck T."/>
            <person name="Vogl C."/>
            <person name="Tomley F."/>
            <person name="Blake D.P."/>
            <person name="Joachim A."/>
        </authorList>
    </citation>
    <scope>NUCLEOTIDE SEQUENCE [LARGE SCALE GENOMIC DNA]</scope>
    <source>
        <strain evidence="2 3">Wien I</strain>
    </source>
</reference>
<sequence>MVECSSRDRERTTATMSRLAPLSFFSPSFDSPPTAPTASSSWERDRLRSPCSQFRPANSEANVSERREDDRAGGEKGRGLRCLSRSEWPTGASPSHKEETEESGHREREDDRERKENSLQCIRGTEEELQVLAARVLQRLPYPQMLSIDDVCKEMIRLDLNVISKGLIYLSRGLPKALANSRLLFVGSKDACERELQAEEERKERERRQQQHQEDEEERRRRGVSHFTRKQPGRRRGRRTRGIEEKTKKHSCRFEEQERGNEADQEKSFSENSCCQNTASSSSTTEQETEEEEGTEEDEELDDDDDDEVEWFNTPLRDEQASCYPWLR</sequence>
<feature type="compositionally biased region" description="Basic and acidic residues" evidence="1">
    <location>
        <begin position="95"/>
        <end position="117"/>
    </location>
</feature>
<dbReference type="GeneID" id="94434434"/>
<dbReference type="VEuPathDB" id="ToxoDB:CSUI_011122"/>
<feature type="compositionally biased region" description="Basic and acidic residues" evidence="1">
    <location>
        <begin position="197"/>
        <end position="213"/>
    </location>
</feature>